<dbReference type="Proteomes" id="UP000541444">
    <property type="component" value="Unassembled WGS sequence"/>
</dbReference>
<accession>A0A7J7MXQ7</accession>
<organism evidence="10 11">
    <name type="scientific">Kingdonia uniflora</name>
    <dbReference type="NCBI Taxonomy" id="39325"/>
    <lineage>
        <taxon>Eukaryota</taxon>
        <taxon>Viridiplantae</taxon>
        <taxon>Streptophyta</taxon>
        <taxon>Embryophyta</taxon>
        <taxon>Tracheophyta</taxon>
        <taxon>Spermatophyta</taxon>
        <taxon>Magnoliopsida</taxon>
        <taxon>Ranunculales</taxon>
        <taxon>Circaeasteraceae</taxon>
        <taxon>Kingdonia</taxon>
    </lineage>
</organism>
<sequence>MVVKESMRLHPVMPLLLPHELMEDCTVQGFHITKKSRIIVNSWAIGRDPSVWTEPAKFLPERFIKNNVDYRGREFQLLSFGSGRRGVQLGLTIVSLVLAQLVHCFEWFVAVRLRHGRGIWPHNAKGSSFICCAKSTTSAILTLKREKKSIYYLEL</sequence>
<dbReference type="InterPro" id="IPR002401">
    <property type="entry name" value="Cyt_P450_E_grp-I"/>
</dbReference>
<keyword evidence="9" id="KW-0472">Membrane</keyword>
<dbReference type="PANTHER" id="PTHR47943">
    <property type="entry name" value="CYTOCHROME P450 93A3-LIKE"/>
    <property type="match status" value="1"/>
</dbReference>
<comment type="caution">
    <text evidence="10">The sequence shown here is derived from an EMBL/GenBank/DDBJ whole genome shotgun (WGS) entry which is preliminary data.</text>
</comment>
<dbReference type="GO" id="GO:0020037">
    <property type="term" value="F:heme binding"/>
    <property type="evidence" value="ECO:0007669"/>
    <property type="project" value="InterPro"/>
</dbReference>
<dbReference type="Gene3D" id="1.10.630.10">
    <property type="entry name" value="Cytochrome P450"/>
    <property type="match status" value="1"/>
</dbReference>
<keyword evidence="5" id="KW-0479">Metal-binding</keyword>
<dbReference type="PANTHER" id="PTHR47943:SF2">
    <property type="entry name" value="CYTOCHROME P450"/>
    <property type="match status" value="1"/>
</dbReference>
<evidence type="ECO:0000313" key="10">
    <source>
        <dbReference type="EMBL" id="KAF6159673.1"/>
    </source>
</evidence>
<reference evidence="10 11" key="1">
    <citation type="journal article" date="2020" name="IScience">
        <title>Genome Sequencing of the Endangered Kingdonia uniflora (Circaeasteraceae, Ranunculales) Reveals Potential Mechanisms of Evolutionary Specialization.</title>
        <authorList>
            <person name="Sun Y."/>
            <person name="Deng T."/>
            <person name="Zhang A."/>
            <person name="Moore M.J."/>
            <person name="Landis J.B."/>
            <person name="Lin N."/>
            <person name="Zhang H."/>
            <person name="Zhang X."/>
            <person name="Huang J."/>
            <person name="Zhang X."/>
            <person name="Sun H."/>
            <person name="Wang H."/>
        </authorList>
    </citation>
    <scope>NUCLEOTIDE SEQUENCE [LARGE SCALE GENOMIC DNA]</scope>
    <source>
        <strain evidence="10">TB1705</strain>
        <tissue evidence="10">Leaf</tissue>
    </source>
</reference>
<comment type="similarity">
    <text evidence="3">Belongs to the cytochrome P450 family.</text>
</comment>
<evidence type="ECO:0000256" key="8">
    <source>
        <dbReference type="ARBA" id="ARBA00023033"/>
    </source>
</evidence>
<evidence type="ECO:0000256" key="4">
    <source>
        <dbReference type="ARBA" id="ARBA00022617"/>
    </source>
</evidence>
<keyword evidence="8" id="KW-0503">Monooxygenase</keyword>
<proteinExistence type="inferred from homology"/>
<keyword evidence="11" id="KW-1185">Reference proteome</keyword>
<evidence type="ECO:0000256" key="7">
    <source>
        <dbReference type="ARBA" id="ARBA00023004"/>
    </source>
</evidence>
<evidence type="ECO:0008006" key="12">
    <source>
        <dbReference type="Google" id="ProtNLM"/>
    </source>
</evidence>
<dbReference type="PRINTS" id="PR00463">
    <property type="entry name" value="EP450I"/>
</dbReference>
<dbReference type="Pfam" id="PF00067">
    <property type="entry name" value="p450"/>
    <property type="match status" value="1"/>
</dbReference>
<evidence type="ECO:0000256" key="3">
    <source>
        <dbReference type="ARBA" id="ARBA00010617"/>
    </source>
</evidence>
<dbReference type="SUPFAM" id="SSF48264">
    <property type="entry name" value="Cytochrome P450"/>
    <property type="match status" value="1"/>
</dbReference>
<dbReference type="InterPro" id="IPR036396">
    <property type="entry name" value="Cyt_P450_sf"/>
</dbReference>
<evidence type="ECO:0000256" key="2">
    <source>
        <dbReference type="ARBA" id="ARBA00004370"/>
    </source>
</evidence>
<dbReference type="AlphaFoldDB" id="A0A7J7MXQ7"/>
<dbReference type="GO" id="GO:0005506">
    <property type="term" value="F:iron ion binding"/>
    <property type="evidence" value="ECO:0007669"/>
    <property type="project" value="InterPro"/>
</dbReference>
<dbReference type="GO" id="GO:0016020">
    <property type="term" value="C:membrane"/>
    <property type="evidence" value="ECO:0007669"/>
    <property type="project" value="UniProtKB-SubCell"/>
</dbReference>
<evidence type="ECO:0000256" key="9">
    <source>
        <dbReference type="ARBA" id="ARBA00023136"/>
    </source>
</evidence>
<name>A0A7J7MXQ7_9MAGN</name>
<keyword evidence="7" id="KW-0408">Iron</keyword>
<keyword evidence="4" id="KW-0349">Heme</keyword>
<comment type="subcellular location">
    <subcellularLocation>
        <location evidence="2">Membrane</location>
    </subcellularLocation>
</comment>
<dbReference type="GO" id="GO:0004497">
    <property type="term" value="F:monooxygenase activity"/>
    <property type="evidence" value="ECO:0007669"/>
    <property type="project" value="UniProtKB-KW"/>
</dbReference>
<evidence type="ECO:0000313" key="11">
    <source>
        <dbReference type="Proteomes" id="UP000541444"/>
    </source>
</evidence>
<dbReference type="OrthoDB" id="2789670at2759"/>
<dbReference type="GO" id="GO:0044550">
    <property type="term" value="P:secondary metabolite biosynthetic process"/>
    <property type="evidence" value="ECO:0007669"/>
    <property type="project" value="UniProtKB-ARBA"/>
</dbReference>
<evidence type="ECO:0000256" key="6">
    <source>
        <dbReference type="ARBA" id="ARBA00023002"/>
    </source>
</evidence>
<keyword evidence="6" id="KW-0560">Oxidoreductase</keyword>
<dbReference type="EMBL" id="JACGCM010001188">
    <property type="protein sequence ID" value="KAF6159673.1"/>
    <property type="molecule type" value="Genomic_DNA"/>
</dbReference>
<dbReference type="GO" id="GO:0016705">
    <property type="term" value="F:oxidoreductase activity, acting on paired donors, with incorporation or reduction of molecular oxygen"/>
    <property type="evidence" value="ECO:0007669"/>
    <property type="project" value="InterPro"/>
</dbReference>
<gene>
    <name evidence="10" type="ORF">GIB67_029931</name>
</gene>
<protein>
    <recommendedName>
        <fullName evidence="12">Cytochrome P450</fullName>
    </recommendedName>
</protein>
<dbReference type="InterPro" id="IPR001128">
    <property type="entry name" value="Cyt_P450"/>
</dbReference>
<evidence type="ECO:0000256" key="1">
    <source>
        <dbReference type="ARBA" id="ARBA00001971"/>
    </source>
</evidence>
<comment type="cofactor">
    <cofactor evidence="1">
        <name>heme</name>
        <dbReference type="ChEBI" id="CHEBI:30413"/>
    </cofactor>
</comment>
<evidence type="ECO:0000256" key="5">
    <source>
        <dbReference type="ARBA" id="ARBA00022723"/>
    </source>
</evidence>